<dbReference type="SUPFAM" id="SSF89447">
    <property type="entry name" value="AbrB/MazE/MraZ-like"/>
    <property type="match status" value="1"/>
</dbReference>
<evidence type="ECO:0000313" key="4">
    <source>
        <dbReference type="Proteomes" id="UP001596060"/>
    </source>
</evidence>
<dbReference type="InterPro" id="IPR037914">
    <property type="entry name" value="SpoVT-AbrB_sf"/>
</dbReference>
<name>A0ABW0P811_9HYPH</name>
<evidence type="ECO:0000313" key="3">
    <source>
        <dbReference type="EMBL" id="MFC5508786.1"/>
    </source>
</evidence>
<proteinExistence type="predicted"/>
<dbReference type="Gene3D" id="2.10.260.10">
    <property type="match status" value="1"/>
</dbReference>
<protein>
    <submittedName>
        <fullName evidence="3">AbrB/MazE/SpoVT family DNA-binding domain-containing protein</fullName>
    </submittedName>
</protein>
<sequence length="73" mass="8072">MAMIVSKLTSKARTTIPHEVREALGLRNGDQIAYAVERDRVVITKACEMQTESPLATFDEWGSAADCKAYRGL</sequence>
<dbReference type="Pfam" id="PF15937">
    <property type="entry name" value="PrlF_antitoxin"/>
    <property type="match status" value="1"/>
</dbReference>
<keyword evidence="4" id="KW-1185">Reference proteome</keyword>
<feature type="domain" description="SpoVT-AbrB" evidence="2">
    <location>
        <begin position="3"/>
        <end position="48"/>
    </location>
</feature>
<dbReference type="InterPro" id="IPR007159">
    <property type="entry name" value="SpoVT-AbrB_dom"/>
</dbReference>
<keyword evidence="1 3" id="KW-0238">DNA-binding</keyword>
<evidence type="ECO:0000259" key="2">
    <source>
        <dbReference type="PROSITE" id="PS51740"/>
    </source>
</evidence>
<organism evidence="3 4">
    <name type="scientific">Bosea massiliensis</name>
    <dbReference type="NCBI Taxonomy" id="151419"/>
    <lineage>
        <taxon>Bacteria</taxon>
        <taxon>Pseudomonadati</taxon>
        <taxon>Pseudomonadota</taxon>
        <taxon>Alphaproteobacteria</taxon>
        <taxon>Hyphomicrobiales</taxon>
        <taxon>Boseaceae</taxon>
        <taxon>Bosea</taxon>
    </lineage>
</organism>
<evidence type="ECO:0000256" key="1">
    <source>
        <dbReference type="PROSITE-ProRule" id="PRU01076"/>
    </source>
</evidence>
<accession>A0ABW0P811</accession>
<dbReference type="RefSeq" id="WP_245282391.1">
    <property type="nucleotide sequence ID" value="NZ_JBHSLU010000123.1"/>
</dbReference>
<reference evidence="4" key="1">
    <citation type="journal article" date="2019" name="Int. J. Syst. Evol. Microbiol.">
        <title>The Global Catalogue of Microorganisms (GCM) 10K type strain sequencing project: providing services to taxonomists for standard genome sequencing and annotation.</title>
        <authorList>
            <consortium name="The Broad Institute Genomics Platform"/>
            <consortium name="The Broad Institute Genome Sequencing Center for Infectious Disease"/>
            <person name="Wu L."/>
            <person name="Ma J."/>
        </authorList>
    </citation>
    <scope>NUCLEOTIDE SEQUENCE [LARGE SCALE GENOMIC DNA]</scope>
    <source>
        <strain evidence="4">CCUG 43117</strain>
    </source>
</reference>
<dbReference type="EMBL" id="JBHSLU010000123">
    <property type="protein sequence ID" value="MFC5508786.1"/>
    <property type="molecule type" value="Genomic_DNA"/>
</dbReference>
<dbReference type="SMART" id="SM00966">
    <property type="entry name" value="SpoVT_AbrB"/>
    <property type="match status" value="1"/>
</dbReference>
<comment type="caution">
    <text evidence="3">The sequence shown here is derived from an EMBL/GenBank/DDBJ whole genome shotgun (WGS) entry which is preliminary data.</text>
</comment>
<dbReference type="InterPro" id="IPR031848">
    <property type="entry name" value="PrlF_antitoxin"/>
</dbReference>
<gene>
    <name evidence="3" type="ORF">ACFPN9_26490</name>
</gene>
<dbReference type="GO" id="GO:0003677">
    <property type="term" value="F:DNA binding"/>
    <property type="evidence" value="ECO:0007669"/>
    <property type="project" value="UniProtKB-KW"/>
</dbReference>
<dbReference type="PROSITE" id="PS51740">
    <property type="entry name" value="SPOVT_ABRB"/>
    <property type="match status" value="1"/>
</dbReference>
<dbReference type="Proteomes" id="UP001596060">
    <property type="component" value="Unassembled WGS sequence"/>
</dbReference>